<evidence type="ECO:0000256" key="3">
    <source>
        <dbReference type="ARBA" id="ARBA00022989"/>
    </source>
</evidence>
<keyword evidence="2 5" id="KW-0812">Transmembrane</keyword>
<dbReference type="GO" id="GO:0015149">
    <property type="term" value="F:hexose transmembrane transporter activity"/>
    <property type="evidence" value="ECO:0007669"/>
    <property type="project" value="TreeGrafter"/>
</dbReference>
<evidence type="ECO:0000256" key="5">
    <source>
        <dbReference type="SAM" id="Phobius"/>
    </source>
</evidence>
<feature type="transmembrane region" description="Helical" evidence="5">
    <location>
        <begin position="134"/>
        <end position="151"/>
    </location>
</feature>
<dbReference type="GO" id="GO:0016020">
    <property type="term" value="C:membrane"/>
    <property type="evidence" value="ECO:0007669"/>
    <property type="project" value="UniProtKB-SubCell"/>
</dbReference>
<gene>
    <name evidence="6" type="ORF">Golax_007750</name>
</gene>
<dbReference type="EMBL" id="JABEZV010000009">
    <property type="protein sequence ID" value="MBA0720111.1"/>
    <property type="molecule type" value="Genomic_DNA"/>
</dbReference>
<name>A0A7J9A7U7_9ROSI</name>
<organism evidence="6 7">
    <name type="scientific">Gossypium laxum</name>
    <dbReference type="NCBI Taxonomy" id="34288"/>
    <lineage>
        <taxon>Eukaryota</taxon>
        <taxon>Viridiplantae</taxon>
        <taxon>Streptophyta</taxon>
        <taxon>Embryophyta</taxon>
        <taxon>Tracheophyta</taxon>
        <taxon>Spermatophyta</taxon>
        <taxon>Magnoliopsida</taxon>
        <taxon>eudicotyledons</taxon>
        <taxon>Gunneridae</taxon>
        <taxon>Pentapetalae</taxon>
        <taxon>rosids</taxon>
        <taxon>malvids</taxon>
        <taxon>Malvales</taxon>
        <taxon>Malvaceae</taxon>
        <taxon>Malvoideae</taxon>
        <taxon>Gossypium</taxon>
    </lineage>
</organism>
<dbReference type="InterPro" id="IPR045263">
    <property type="entry name" value="GLUT"/>
</dbReference>
<protein>
    <recommendedName>
        <fullName evidence="8">Major facilitator superfamily (MFS) profile domain-containing protein</fullName>
    </recommendedName>
</protein>
<dbReference type="Gene3D" id="1.20.1250.20">
    <property type="entry name" value="MFS general substrate transporter like domains"/>
    <property type="match status" value="1"/>
</dbReference>
<evidence type="ECO:0008006" key="8">
    <source>
        <dbReference type="Google" id="ProtNLM"/>
    </source>
</evidence>
<evidence type="ECO:0000256" key="2">
    <source>
        <dbReference type="ARBA" id="ARBA00022692"/>
    </source>
</evidence>
<dbReference type="PANTHER" id="PTHR23503:SF114">
    <property type="entry name" value="PLASTIDIC GLUCOSE TRANSPORTER 3-RELATED"/>
    <property type="match status" value="1"/>
</dbReference>
<comment type="caution">
    <text evidence="6">The sequence shown here is derived from an EMBL/GenBank/DDBJ whole genome shotgun (WGS) entry which is preliminary data.</text>
</comment>
<feature type="transmembrane region" description="Helical" evidence="5">
    <location>
        <begin position="93"/>
        <end position="113"/>
    </location>
</feature>
<dbReference type="InterPro" id="IPR036259">
    <property type="entry name" value="MFS_trans_sf"/>
</dbReference>
<evidence type="ECO:0000256" key="4">
    <source>
        <dbReference type="ARBA" id="ARBA00023136"/>
    </source>
</evidence>
<accession>A0A7J9A7U7</accession>
<dbReference type="SUPFAM" id="SSF103473">
    <property type="entry name" value="MFS general substrate transporter"/>
    <property type="match status" value="1"/>
</dbReference>
<keyword evidence="3 5" id="KW-1133">Transmembrane helix</keyword>
<reference evidence="6 7" key="1">
    <citation type="journal article" date="2019" name="Genome Biol. Evol.">
        <title>Insights into the evolution of the New World diploid cottons (Gossypium, subgenus Houzingenia) based on genome sequencing.</title>
        <authorList>
            <person name="Grover C.E."/>
            <person name="Arick M.A. 2nd"/>
            <person name="Thrash A."/>
            <person name="Conover J.L."/>
            <person name="Sanders W.S."/>
            <person name="Peterson D.G."/>
            <person name="Frelichowski J.E."/>
            <person name="Scheffler J.A."/>
            <person name="Scheffler B.E."/>
            <person name="Wendel J.F."/>
        </authorList>
    </citation>
    <scope>NUCLEOTIDE SEQUENCE [LARGE SCALE GENOMIC DNA]</scope>
    <source>
        <strain evidence="6">4</strain>
        <tissue evidence="6">Leaf</tissue>
    </source>
</reference>
<dbReference type="InterPro" id="IPR005828">
    <property type="entry name" value="MFS_sugar_transport-like"/>
</dbReference>
<dbReference type="Pfam" id="PF00083">
    <property type="entry name" value="Sugar_tr"/>
    <property type="match status" value="1"/>
</dbReference>
<feature type="transmembrane region" description="Helical" evidence="5">
    <location>
        <begin position="57"/>
        <end position="81"/>
    </location>
</feature>
<evidence type="ECO:0000256" key="1">
    <source>
        <dbReference type="ARBA" id="ARBA00004370"/>
    </source>
</evidence>
<keyword evidence="7" id="KW-1185">Reference proteome</keyword>
<keyword evidence="4 5" id="KW-0472">Membrane</keyword>
<dbReference type="AlphaFoldDB" id="A0A7J9A7U7"/>
<proteinExistence type="predicted"/>
<dbReference type="PANTHER" id="PTHR23503">
    <property type="entry name" value="SOLUTE CARRIER FAMILY 2"/>
    <property type="match status" value="1"/>
</dbReference>
<evidence type="ECO:0000313" key="7">
    <source>
        <dbReference type="Proteomes" id="UP000593574"/>
    </source>
</evidence>
<evidence type="ECO:0000313" key="6">
    <source>
        <dbReference type="EMBL" id="MBA0720111.1"/>
    </source>
</evidence>
<comment type="subcellular location">
    <subcellularLocation>
        <location evidence="1">Membrane</location>
    </subcellularLocation>
</comment>
<dbReference type="Proteomes" id="UP000593574">
    <property type="component" value="Unassembled WGS sequence"/>
</dbReference>
<sequence length="164" mass="17804">MNLLQRGRGADAEAGFEKLLGGPYVKGAMAELSKSQRGDEADTVKLSELFYGRHRKVVFMGSSLFALQQLSGINAVFYFSSTVFKSAGVPSESANICVGIANLLGSLFALVSMDKLGRKALLIASFSGMVKKKRFGLSFNVWCMLAAYISNPNMVIFSSCLWHL</sequence>